<proteinExistence type="predicted"/>
<dbReference type="RefSeq" id="WP_190043334.1">
    <property type="nucleotide sequence ID" value="NZ_BNBE01000002.1"/>
</dbReference>
<reference evidence="1" key="2">
    <citation type="submission" date="2020-09" db="EMBL/GenBank/DDBJ databases">
        <authorList>
            <person name="Sun Q."/>
            <person name="Ohkuma M."/>
        </authorList>
    </citation>
    <scope>NUCLEOTIDE SEQUENCE</scope>
    <source>
        <strain evidence="1">JCM 4122</strain>
    </source>
</reference>
<dbReference type="EMBL" id="BNBE01000002">
    <property type="protein sequence ID" value="GHG13687.1"/>
    <property type="molecule type" value="Genomic_DNA"/>
</dbReference>
<dbReference type="Proteomes" id="UP000632849">
    <property type="component" value="Unassembled WGS sequence"/>
</dbReference>
<dbReference type="AlphaFoldDB" id="A0A919EPW1"/>
<reference evidence="1" key="1">
    <citation type="journal article" date="2014" name="Int. J. Syst. Evol. Microbiol.">
        <title>Complete genome sequence of Corynebacterium casei LMG S-19264T (=DSM 44701T), isolated from a smear-ripened cheese.</title>
        <authorList>
            <consortium name="US DOE Joint Genome Institute (JGI-PGF)"/>
            <person name="Walter F."/>
            <person name="Albersmeier A."/>
            <person name="Kalinowski J."/>
            <person name="Ruckert C."/>
        </authorList>
    </citation>
    <scope>NUCLEOTIDE SEQUENCE</scope>
    <source>
        <strain evidence="1">JCM 4122</strain>
    </source>
</reference>
<name>A0A919EPW1_STRFL</name>
<evidence type="ECO:0000313" key="1">
    <source>
        <dbReference type="EMBL" id="GHG13687.1"/>
    </source>
</evidence>
<accession>A0A919EPW1</accession>
<evidence type="ECO:0000313" key="2">
    <source>
        <dbReference type="Proteomes" id="UP000632849"/>
    </source>
</evidence>
<protein>
    <submittedName>
        <fullName evidence="1">Uncharacterized protein</fullName>
    </submittedName>
</protein>
<sequence>MTAEHAKAWLARDAELLATLSLGDDTWVHQSPADLVLTHGVFWTPSPWPHAQHPKRLGECFAAAHEWADREGWTYVEGLVLLPEVPPGMPHVFDHAWCLTADGTIADPAVPDGWAGGYLGVPYTNAFRNAMPERAGTALITAGPFSRLPYTSHNTEILRHGLPPGALHTTTEEI</sequence>
<gene>
    <name evidence="1" type="ORF">GCM10017667_54570</name>
</gene>
<keyword evidence="2" id="KW-1185">Reference proteome</keyword>
<organism evidence="1 2">
    <name type="scientific">Streptomyces filamentosus</name>
    <name type="common">Streptomyces roseosporus</name>
    <dbReference type="NCBI Taxonomy" id="67294"/>
    <lineage>
        <taxon>Bacteria</taxon>
        <taxon>Bacillati</taxon>
        <taxon>Actinomycetota</taxon>
        <taxon>Actinomycetes</taxon>
        <taxon>Kitasatosporales</taxon>
        <taxon>Streptomycetaceae</taxon>
        <taxon>Streptomyces</taxon>
    </lineage>
</organism>
<comment type="caution">
    <text evidence="1">The sequence shown here is derived from an EMBL/GenBank/DDBJ whole genome shotgun (WGS) entry which is preliminary data.</text>
</comment>